<dbReference type="EMBL" id="QOVL01000004">
    <property type="protein sequence ID" value="RXG32272.1"/>
    <property type="molecule type" value="Genomic_DNA"/>
</dbReference>
<organism evidence="4 5">
    <name type="scientific">Leeuwenhoekiella marinoflava</name>
    <dbReference type="NCBI Taxonomy" id="988"/>
    <lineage>
        <taxon>Bacteria</taxon>
        <taxon>Pseudomonadati</taxon>
        <taxon>Bacteroidota</taxon>
        <taxon>Flavobacteriia</taxon>
        <taxon>Flavobacteriales</taxon>
        <taxon>Flavobacteriaceae</taxon>
        <taxon>Leeuwenhoekiella</taxon>
    </lineage>
</organism>
<dbReference type="InterPro" id="IPR012373">
    <property type="entry name" value="Ferrdict_sens_TM"/>
</dbReference>
<keyword evidence="1" id="KW-1133">Transmembrane helix</keyword>
<evidence type="ECO:0000313" key="4">
    <source>
        <dbReference type="EMBL" id="RXG32272.1"/>
    </source>
</evidence>
<dbReference type="Gene3D" id="2.60.120.1440">
    <property type="match status" value="1"/>
</dbReference>
<gene>
    <name evidence="4" type="ORF">DSL99_1078</name>
</gene>
<dbReference type="Gene3D" id="3.55.50.30">
    <property type="match status" value="1"/>
</dbReference>
<dbReference type="Pfam" id="PF04773">
    <property type="entry name" value="FecR"/>
    <property type="match status" value="1"/>
</dbReference>
<keyword evidence="1" id="KW-0812">Transmembrane</keyword>
<comment type="caution">
    <text evidence="4">The sequence shown here is derived from an EMBL/GenBank/DDBJ whole genome shotgun (WGS) entry which is preliminary data.</text>
</comment>
<dbReference type="PIRSF" id="PIRSF018266">
    <property type="entry name" value="FecR"/>
    <property type="match status" value="1"/>
</dbReference>
<reference evidence="4 5" key="1">
    <citation type="submission" date="2018-07" db="EMBL/GenBank/DDBJ databases">
        <title>Leeuwenhoekiella genomics.</title>
        <authorList>
            <person name="Tahon G."/>
            <person name="Willems A."/>
        </authorList>
    </citation>
    <scope>NUCLEOTIDE SEQUENCE [LARGE SCALE GENOMIC DNA]</scope>
    <source>
        <strain evidence="4 5">LMG 1345</strain>
    </source>
</reference>
<feature type="transmembrane region" description="Helical" evidence="1">
    <location>
        <begin position="80"/>
        <end position="102"/>
    </location>
</feature>
<dbReference type="AlphaFoldDB" id="A0A4Q0PPY9"/>
<keyword evidence="1" id="KW-0472">Membrane</keyword>
<dbReference type="Proteomes" id="UP000290608">
    <property type="component" value="Unassembled WGS sequence"/>
</dbReference>
<accession>A0A4Q0PPY9</accession>
<evidence type="ECO:0000259" key="3">
    <source>
        <dbReference type="Pfam" id="PF16344"/>
    </source>
</evidence>
<protein>
    <submittedName>
        <fullName evidence="4">FecR family protein</fullName>
    </submittedName>
</protein>
<dbReference type="InterPro" id="IPR006860">
    <property type="entry name" value="FecR"/>
</dbReference>
<evidence type="ECO:0000259" key="2">
    <source>
        <dbReference type="Pfam" id="PF04773"/>
    </source>
</evidence>
<name>A0A4Q0PPY9_9FLAO</name>
<evidence type="ECO:0000256" key="1">
    <source>
        <dbReference type="SAM" id="Phobius"/>
    </source>
</evidence>
<dbReference type="PANTHER" id="PTHR30273">
    <property type="entry name" value="PERIPLASMIC SIGNAL SENSOR AND SIGMA FACTOR ACTIVATOR FECR-RELATED"/>
    <property type="match status" value="1"/>
</dbReference>
<dbReference type="InterPro" id="IPR032508">
    <property type="entry name" value="FecR_C"/>
</dbReference>
<dbReference type="PANTHER" id="PTHR30273:SF2">
    <property type="entry name" value="PROTEIN FECR"/>
    <property type="match status" value="1"/>
</dbReference>
<feature type="domain" description="FecR protein" evidence="2">
    <location>
        <begin position="177"/>
        <end position="273"/>
    </location>
</feature>
<feature type="domain" description="Protein FecR C-terminal" evidence="3">
    <location>
        <begin position="316"/>
        <end position="385"/>
    </location>
</feature>
<sequence>MNPEIEHIIVKFISREATAEEMDKLEYWLESDSNEKQFQTYVKLKFAIDYNLQVFNEDKVYEKHRKNIKKERKIYHLKKVSTFLGYAAALVLIIFAIESLVFNYTQKHLKVSGKPQNVVELHPGESKAILTLDDGTEVALTKGSVYKNNGINSNGEQLSYDREESSEAITYNYLTVPRGGQFFMQLSDGTKVWLNSDSKLKYPKNFHDNEARRVELLYGEAYFEVSPSKLHNGSLFEVNNGGRVIQVLGTQFNLKSYQDEKETYTTLVEGKIRLRADNADYNLKPNDQVVFNKETTLYKKRTVDVYNEISWKDGIFSFEDKNLEEIMQVLSRWYDIDILFKNEEVKQEEFVGVLSKNQSIEQILESIKIFGILSSYEIQGKTIILN</sequence>
<dbReference type="STRING" id="1122159.SAMN02745246_01081"/>
<evidence type="ECO:0000313" key="5">
    <source>
        <dbReference type="Proteomes" id="UP000290608"/>
    </source>
</evidence>
<dbReference type="Pfam" id="PF16344">
    <property type="entry name" value="FecR_C"/>
    <property type="match status" value="1"/>
</dbReference>
<dbReference type="RefSeq" id="WP_073097970.1">
    <property type="nucleotide sequence ID" value="NZ_JBALUR010000001.1"/>
</dbReference>
<proteinExistence type="predicted"/>
<dbReference type="GO" id="GO:0016989">
    <property type="term" value="F:sigma factor antagonist activity"/>
    <property type="evidence" value="ECO:0007669"/>
    <property type="project" value="TreeGrafter"/>
</dbReference>